<protein>
    <submittedName>
        <fullName evidence="3">Uncharacterized protein</fullName>
    </submittedName>
</protein>
<keyword evidence="1" id="KW-1133">Transmembrane helix</keyword>
<feature type="signal peptide" evidence="2">
    <location>
        <begin position="1"/>
        <end position="18"/>
    </location>
</feature>
<name>A0A1Q9D5E7_SYMMI</name>
<reference evidence="3 4" key="1">
    <citation type="submission" date="2016-02" db="EMBL/GenBank/DDBJ databases">
        <title>Genome analysis of coral dinoflagellate symbionts highlights evolutionary adaptations to a symbiotic lifestyle.</title>
        <authorList>
            <person name="Aranda M."/>
            <person name="Li Y."/>
            <person name="Liew Y.J."/>
            <person name="Baumgarten S."/>
            <person name="Simakov O."/>
            <person name="Wilson M."/>
            <person name="Piel J."/>
            <person name="Ashoor H."/>
            <person name="Bougouffa S."/>
            <person name="Bajic V.B."/>
            <person name="Ryu T."/>
            <person name="Ravasi T."/>
            <person name="Bayer T."/>
            <person name="Micklem G."/>
            <person name="Kim H."/>
            <person name="Bhak J."/>
            <person name="Lajeunesse T.C."/>
            <person name="Voolstra C.R."/>
        </authorList>
    </citation>
    <scope>NUCLEOTIDE SEQUENCE [LARGE SCALE GENOMIC DNA]</scope>
    <source>
        <strain evidence="3 4">CCMP2467</strain>
    </source>
</reference>
<feature type="chain" id="PRO_5012932126" evidence="2">
    <location>
        <begin position="19"/>
        <end position="230"/>
    </location>
</feature>
<keyword evidence="1" id="KW-0812">Transmembrane</keyword>
<feature type="transmembrane region" description="Helical" evidence="1">
    <location>
        <begin position="187"/>
        <end position="211"/>
    </location>
</feature>
<accession>A0A1Q9D5E7</accession>
<dbReference type="Proteomes" id="UP000186817">
    <property type="component" value="Unassembled WGS sequence"/>
</dbReference>
<keyword evidence="4" id="KW-1185">Reference proteome</keyword>
<organism evidence="3 4">
    <name type="scientific">Symbiodinium microadriaticum</name>
    <name type="common">Dinoflagellate</name>
    <name type="synonym">Zooxanthella microadriatica</name>
    <dbReference type="NCBI Taxonomy" id="2951"/>
    <lineage>
        <taxon>Eukaryota</taxon>
        <taxon>Sar</taxon>
        <taxon>Alveolata</taxon>
        <taxon>Dinophyceae</taxon>
        <taxon>Suessiales</taxon>
        <taxon>Symbiodiniaceae</taxon>
        <taxon>Symbiodinium</taxon>
    </lineage>
</organism>
<evidence type="ECO:0000313" key="3">
    <source>
        <dbReference type="EMBL" id="OLP90451.1"/>
    </source>
</evidence>
<dbReference type="AlphaFoldDB" id="A0A1Q9D5E7"/>
<evidence type="ECO:0000256" key="2">
    <source>
        <dbReference type="SAM" id="SignalP"/>
    </source>
</evidence>
<evidence type="ECO:0000313" key="4">
    <source>
        <dbReference type="Proteomes" id="UP000186817"/>
    </source>
</evidence>
<dbReference type="EMBL" id="LSRX01000710">
    <property type="protein sequence ID" value="OLP90451.1"/>
    <property type="molecule type" value="Genomic_DNA"/>
</dbReference>
<dbReference type="OrthoDB" id="418174at2759"/>
<gene>
    <name evidence="3" type="ORF">AK812_SmicGene27973</name>
</gene>
<evidence type="ECO:0000256" key="1">
    <source>
        <dbReference type="SAM" id="Phobius"/>
    </source>
</evidence>
<keyword evidence="2" id="KW-0732">Signal</keyword>
<proteinExistence type="predicted"/>
<comment type="caution">
    <text evidence="3">The sequence shown here is derived from an EMBL/GenBank/DDBJ whole genome shotgun (WGS) entry which is preliminary data.</text>
</comment>
<sequence length="230" mass="24634">MAVTTQLVVMSWLPCVMAGWYIGRRGQRESCSHVCNGIGPCNEKALSDIMSCQPEKLKTFLGSVAAVRDVLGSLSNHDCSKGMALLNSSTAIATPFADAKGQCGYTVDRTATCDSQPPFGDSVRHCCCEEYIGDCEVDTSDCPESFSDSTSVISTTSSIAHLRLDEWFGATEPPTPRNGISPEHPTLVIILAAALGVAGFVFCICCLMFSITLCRLPEMGQTDVECQLQV</sequence>
<keyword evidence="1" id="KW-0472">Membrane</keyword>